<protein>
    <recommendedName>
        <fullName evidence="3">LysM domain-containing protein</fullName>
    </recommendedName>
</protein>
<evidence type="ECO:0000313" key="1">
    <source>
        <dbReference type="EMBL" id="NPC66588.1"/>
    </source>
</evidence>
<sequence length="81" mass="9455">MPKKLIIFFSLLIMSFDIFVLIKAAHPTASENYIDHFIKKTVSTDQYNYNELRAANHETDAWRFNPICQLKHGQCVLQQTP</sequence>
<proteinExistence type="predicted"/>
<evidence type="ECO:0000313" key="2">
    <source>
        <dbReference type="Proteomes" id="UP000623090"/>
    </source>
</evidence>
<keyword evidence="2" id="KW-1185">Reference proteome</keyword>
<name>A0ABX2AE31_9PROT</name>
<evidence type="ECO:0008006" key="3">
    <source>
        <dbReference type="Google" id="ProtNLM"/>
    </source>
</evidence>
<dbReference type="Proteomes" id="UP000623090">
    <property type="component" value="Unassembled WGS sequence"/>
</dbReference>
<reference evidence="1 2" key="1">
    <citation type="journal article" date="2020" name="Microorganisms">
        <title>Description of Komagataeibacter melaceti sp. nov. and Komagataeibacter melomenusus sp. nov. Isolated from Apple Cider Vinegar.</title>
        <authorList>
            <person name="Maric L."/>
            <person name="Cleenwerck I."/>
            <person name="Accetto T."/>
            <person name="Vandamme P."/>
            <person name="Trcek J."/>
        </authorList>
    </citation>
    <scope>NUCLEOTIDE SEQUENCE [LARGE SCALE GENOMIC DNA]</scope>
    <source>
        <strain evidence="1 2">AV436</strain>
    </source>
</reference>
<organism evidence="1 2">
    <name type="scientific">Komagataeibacter melomenusus</name>
    <dbReference type="NCBI Taxonomy" id="2766578"/>
    <lineage>
        <taxon>Bacteria</taxon>
        <taxon>Pseudomonadati</taxon>
        <taxon>Pseudomonadota</taxon>
        <taxon>Alphaproteobacteria</taxon>
        <taxon>Acetobacterales</taxon>
        <taxon>Acetobacteraceae</taxon>
        <taxon>Komagataeibacter</taxon>
    </lineage>
</organism>
<comment type="caution">
    <text evidence="1">The sequence shown here is derived from an EMBL/GenBank/DDBJ whole genome shotgun (WGS) entry which is preliminary data.</text>
</comment>
<gene>
    <name evidence="1" type="ORF">HNW77_09315</name>
</gene>
<accession>A0ABX2AE31</accession>
<dbReference type="RefSeq" id="WP_172157161.1">
    <property type="nucleotide sequence ID" value="NZ_JABJWC010000020.1"/>
</dbReference>
<dbReference type="EMBL" id="JABJWC010000020">
    <property type="protein sequence ID" value="NPC66588.1"/>
    <property type="molecule type" value="Genomic_DNA"/>
</dbReference>